<name>A0A3N0HVT7_9FIRM</name>
<dbReference type="RefSeq" id="WP_128521301.1">
    <property type="nucleotide sequence ID" value="NZ_RJQC01000010.1"/>
</dbReference>
<dbReference type="Proteomes" id="UP000276568">
    <property type="component" value="Unassembled WGS sequence"/>
</dbReference>
<dbReference type="AlphaFoldDB" id="A0A3N0HVT7"/>
<protein>
    <submittedName>
        <fullName evidence="1">Uncharacterized protein</fullName>
    </submittedName>
</protein>
<dbReference type="OrthoDB" id="3183843at2"/>
<sequence>MATKAQIKASNKYDKENTKSVLLKLNKKTDADIIEMLDAVPSKMGYIKDLIRQDIEAQKKTGI</sequence>
<proteinExistence type="predicted"/>
<evidence type="ECO:0000313" key="1">
    <source>
        <dbReference type="EMBL" id="RNM28879.1"/>
    </source>
</evidence>
<gene>
    <name evidence="1" type="ORF">EDX97_11620</name>
</gene>
<accession>A0A3N0HVT7</accession>
<reference evidence="1 2" key="1">
    <citation type="submission" date="2018-11" db="EMBL/GenBank/DDBJ databases">
        <title>Clostridium sp. nov., a member of the family Erysipelotrichaceae isolated from pig faeces.</title>
        <authorList>
            <person name="Chang Y.-H."/>
        </authorList>
    </citation>
    <scope>NUCLEOTIDE SEQUENCE [LARGE SCALE GENOMIC DNA]</scope>
    <source>
        <strain evidence="1 2">YH-panp20</strain>
    </source>
</reference>
<comment type="caution">
    <text evidence="1">The sequence shown here is derived from an EMBL/GenBank/DDBJ whole genome shotgun (WGS) entry which is preliminary data.</text>
</comment>
<organism evidence="1 2">
    <name type="scientific">Absicoccus porci</name>
    <dbReference type="NCBI Taxonomy" id="2486576"/>
    <lineage>
        <taxon>Bacteria</taxon>
        <taxon>Bacillati</taxon>
        <taxon>Bacillota</taxon>
        <taxon>Erysipelotrichia</taxon>
        <taxon>Erysipelotrichales</taxon>
        <taxon>Erysipelotrichaceae</taxon>
        <taxon>Absicoccus</taxon>
    </lineage>
</organism>
<evidence type="ECO:0000313" key="2">
    <source>
        <dbReference type="Proteomes" id="UP000276568"/>
    </source>
</evidence>
<dbReference type="EMBL" id="RJQC01000010">
    <property type="protein sequence ID" value="RNM28879.1"/>
    <property type="molecule type" value="Genomic_DNA"/>
</dbReference>
<keyword evidence="2" id="KW-1185">Reference proteome</keyword>